<proteinExistence type="predicted"/>
<reference evidence="8" key="2">
    <citation type="journal article" date="2024" name="Plant">
        <title>Genomic evolution and insights into agronomic trait innovations of Sesamum species.</title>
        <authorList>
            <person name="Miao H."/>
            <person name="Wang L."/>
            <person name="Qu L."/>
            <person name="Liu H."/>
            <person name="Sun Y."/>
            <person name="Le M."/>
            <person name="Wang Q."/>
            <person name="Wei S."/>
            <person name="Zheng Y."/>
            <person name="Lin W."/>
            <person name="Duan Y."/>
            <person name="Cao H."/>
            <person name="Xiong S."/>
            <person name="Wang X."/>
            <person name="Wei L."/>
            <person name="Li C."/>
            <person name="Ma Q."/>
            <person name="Ju M."/>
            <person name="Zhao R."/>
            <person name="Li G."/>
            <person name="Mu C."/>
            <person name="Tian Q."/>
            <person name="Mei H."/>
            <person name="Zhang T."/>
            <person name="Gao T."/>
            <person name="Zhang H."/>
        </authorList>
    </citation>
    <scope>NUCLEOTIDE SEQUENCE</scope>
    <source>
        <strain evidence="8">3651</strain>
    </source>
</reference>
<feature type="compositionally biased region" description="Low complexity" evidence="6">
    <location>
        <begin position="133"/>
        <end position="152"/>
    </location>
</feature>
<keyword evidence="5" id="KW-0539">Nucleus</keyword>
<evidence type="ECO:0000256" key="4">
    <source>
        <dbReference type="ARBA" id="ARBA00023163"/>
    </source>
</evidence>
<dbReference type="Proteomes" id="UP001293254">
    <property type="component" value="Unassembled WGS sequence"/>
</dbReference>
<evidence type="ECO:0000256" key="6">
    <source>
        <dbReference type="SAM" id="MobiDB-lite"/>
    </source>
</evidence>
<accession>A0AAE1YH25</accession>
<keyword evidence="2" id="KW-0805">Transcription regulation</keyword>
<feature type="compositionally biased region" description="Low complexity" evidence="6">
    <location>
        <begin position="109"/>
        <end position="125"/>
    </location>
</feature>
<dbReference type="InterPro" id="IPR003657">
    <property type="entry name" value="WRKY_dom"/>
</dbReference>
<feature type="compositionally biased region" description="Basic and acidic residues" evidence="6">
    <location>
        <begin position="1"/>
        <end position="11"/>
    </location>
</feature>
<dbReference type="PANTHER" id="PTHR31221:SF334">
    <property type="entry name" value="WRKY TRANSCRIPTION FACTOR 57-RELATED"/>
    <property type="match status" value="1"/>
</dbReference>
<dbReference type="PROSITE" id="PS50811">
    <property type="entry name" value="WRKY"/>
    <property type="match status" value="1"/>
</dbReference>
<evidence type="ECO:0000259" key="7">
    <source>
        <dbReference type="PROSITE" id="PS50811"/>
    </source>
</evidence>
<name>A0AAE1YH25_9LAMI</name>
<feature type="region of interest" description="Disordered" evidence="6">
    <location>
        <begin position="1"/>
        <end position="27"/>
    </location>
</feature>
<organism evidence="8 9">
    <name type="scientific">Sesamum alatum</name>
    <dbReference type="NCBI Taxonomy" id="300844"/>
    <lineage>
        <taxon>Eukaryota</taxon>
        <taxon>Viridiplantae</taxon>
        <taxon>Streptophyta</taxon>
        <taxon>Embryophyta</taxon>
        <taxon>Tracheophyta</taxon>
        <taxon>Spermatophyta</taxon>
        <taxon>Magnoliopsida</taxon>
        <taxon>eudicotyledons</taxon>
        <taxon>Gunneridae</taxon>
        <taxon>Pentapetalae</taxon>
        <taxon>asterids</taxon>
        <taxon>lamiids</taxon>
        <taxon>Lamiales</taxon>
        <taxon>Pedaliaceae</taxon>
        <taxon>Sesamum</taxon>
    </lineage>
</organism>
<keyword evidence="9" id="KW-1185">Reference proteome</keyword>
<dbReference type="GO" id="GO:0005634">
    <property type="term" value="C:nucleus"/>
    <property type="evidence" value="ECO:0007669"/>
    <property type="project" value="UniProtKB-SubCell"/>
</dbReference>
<reference evidence="8" key="1">
    <citation type="submission" date="2020-06" db="EMBL/GenBank/DDBJ databases">
        <authorList>
            <person name="Li T."/>
            <person name="Hu X."/>
            <person name="Zhang T."/>
            <person name="Song X."/>
            <person name="Zhang H."/>
            <person name="Dai N."/>
            <person name="Sheng W."/>
            <person name="Hou X."/>
            <person name="Wei L."/>
        </authorList>
    </citation>
    <scope>NUCLEOTIDE SEQUENCE</scope>
    <source>
        <strain evidence="8">3651</strain>
        <tissue evidence="8">Leaf</tissue>
    </source>
</reference>
<dbReference type="GO" id="GO:0043565">
    <property type="term" value="F:sequence-specific DNA binding"/>
    <property type="evidence" value="ECO:0007669"/>
    <property type="project" value="InterPro"/>
</dbReference>
<dbReference type="PANTHER" id="PTHR31221">
    <property type="entry name" value="WRKY TRANSCRIPTION FACTOR PROTEIN 1-RELATED"/>
    <property type="match status" value="1"/>
</dbReference>
<dbReference type="AlphaFoldDB" id="A0AAE1YH25"/>
<keyword evidence="3" id="KW-0238">DNA-binding</keyword>
<comment type="subcellular location">
    <subcellularLocation>
        <location evidence="1">Nucleus</location>
    </subcellularLocation>
</comment>
<dbReference type="SUPFAM" id="SSF118290">
    <property type="entry name" value="WRKY DNA-binding domain"/>
    <property type="match status" value="1"/>
</dbReference>
<dbReference type="SMART" id="SM00774">
    <property type="entry name" value="WRKY"/>
    <property type="match status" value="1"/>
</dbReference>
<dbReference type="Pfam" id="PF03106">
    <property type="entry name" value="WRKY"/>
    <property type="match status" value="1"/>
</dbReference>
<protein>
    <submittedName>
        <fullName evidence="8">WRKY transcription factor 57</fullName>
    </submittedName>
</protein>
<evidence type="ECO:0000256" key="1">
    <source>
        <dbReference type="ARBA" id="ARBA00004123"/>
    </source>
</evidence>
<evidence type="ECO:0000256" key="2">
    <source>
        <dbReference type="ARBA" id="ARBA00023015"/>
    </source>
</evidence>
<evidence type="ECO:0000313" key="9">
    <source>
        <dbReference type="Proteomes" id="UP001293254"/>
    </source>
</evidence>
<evidence type="ECO:0000313" key="8">
    <source>
        <dbReference type="EMBL" id="KAK4430064.1"/>
    </source>
</evidence>
<gene>
    <name evidence="8" type="ORF">Salat_1307100</name>
</gene>
<dbReference type="EMBL" id="JACGWO010000004">
    <property type="protein sequence ID" value="KAK4430064.1"/>
    <property type="molecule type" value="Genomic_DNA"/>
</dbReference>
<dbReference type="Gene3D" id="2.20.25.80">
    <property type="entry name" value="WRKY domain"/>
    <property type="match status" value="1"/>
</dbReference>
<evidence type="ECO:0000256" key="5">
    <source>
        <dbReference type="ARBA" id="ARBA00023242"/>
    </source>
</evidence>
<sequence length="322" mass="34933">MAGNEKVDPEFRASSSWELGGGRHGSDKVSDHGYLFGIDYRESSILSEFGWNIPAESTGGFVDLDRIEFDLAGGGADGFVSVDSSAPRSDDTSYNILEPMVRVEKVEASVSASPSNPSLSSSSSEDPPEKPTDSGVSSAADAATPPSDTASKSSKKKVQKRIRQQRFAFVTKSEVDHLEDGYRWRKYGQKAVKNSPFPRSYYRCTNSKCMVKKRVERSYEDPSVVITTYEGQHCHHSVGLGYPSRGSLSLHLQDPASASYFTTPRPSTSHFIYPQQNSLHNITQLHNQGKGGASHGVQIANSEPLAGQGLLGDIVPPGMRKG</sequence>
<feature type="domain" description="WRKY" evidence="7">
    <location>
        <begin position="173"/>
        <end position="238"/>
    </location>
</feature>
<evidence type="ECO:0000256" key="3">
    <source>
        <dbReference type="ARBA" id="ARBA00023125"/>
    </source>
</evidence>
<dbReference type="GO" id="GO:0003700">
    <property type="term" value="F:DNA-binding transcription factor activity"/>
    <property type="evidence" value="ECO:0007669"/>
    <property type="project" value="InterPro"/>
</dbReference>
<comment type="caution">
    <text evidence="8">The sequence shown here is derived from an EMBL/GenBank/DDBJ whole genome shotgun (WGS) entry which is preliminary data.</text>
</comment>
<dbReference type="FunFam" id="2.20.25.80:FF:000003">
    <property type="entry name" value="WRKY transcription factor 57"/>
    <property type="match status" value="1"/>
</dbReference>
<dbReference type="InterPro" id="IPR036576">
    <property type="entry name" value="WRKY_dom_sf"/>
</dbReference>
<feature type="region of interest" description="Disordered" evidence="6">
    <location>
        <begin position="107"/>
        <end position="158"/>
    </location>
</feature>
<keyword evidence="4" id="KW-0804">Transcription</keyword>
<dbReference type="InterPro" id="IPR044810">
    <property type="entry name" value="WRKY_plant"/>
</dbReference>